<keyword evidence="8" id="KW-1185">Reference proteome</keyword>
<evidence type="ECO:0000256" key="6">
    <source>
        <dbReference type="SAM" id="Phobius"/>
    </source>
</evidence>
<reference evidence="7" key="1">
    <citation type="submission" date="2021-08" db="EMBL/GenBank/DDBJ databases">
        <title>Hoeflea bacterium WL0058 sp. nov., isolated from the sediment.</title>
        <authorList>
            <person name="Wang L."/>
            <person name="Zhang D."/>
        </authorList>
    </citation>
    <scope>NUCLEOTIDE SEQUENCE</scope>
    <source>
        <strain evidence="7">WL0058</strain>
    </source>
</reference>
<evidence type="ECO:0000256" key="3">
    <source>
        <dbReference type="ARBA" id="ARBA00022692"/>
    </source>
</evidence>
<feature type="transmembrane region" description="Helical" evidence="6">
    <location>
        <begin position="109"/>
        <end position="135"/>
    </location>
</feature>
<evidence type="ECO:0000256" key="1">
    <source>
        <dbReference type="ARBA" id="ARBA00004141"/>
    </source>
</evidence>
<dbReference type="NCBIfam" id="TIGR00797">
    <property type="entry name" value="matE"/>
    <property type="match status" value="1"/>
</dbReference>
<dbReference type="GO" id="GO:0005886">
    <property type="term" value="C:plasma membrane"/>
    <property type="evidence" value="ECO:0007669"/>
    <property type="project" value="TreeGrafter"/>
</dbReference>
<evidence type="ECO:0000256" key="4">
    <source>
        <dbReference type="ARBA" id="ARBA00022989"/>
    </source>
</evidence>
<protein>
    <submittedName>
        <fullName evidence="7">MATE family efflux transporter</fullName>
    </submittedName>
</protein>
<feature type="transmembrane region" description="Helical" evidence="6">
    <location>
        <begin position="205"/>
        <end position="227"/>
    </location>
</feature>
<comment type="caution">
    <text evidence="7">The sequence shown here is derived from an EMBL/GenBank/DDBJ whole genome shotgun (WGS) entry which is preliminary data.</text>
</comment>
<feature type="transmembrane region" description="Helical" evidence="6">
    <location>
        <begin position="177"/>
        <end position="199"/>
    </location>
</feature>
<dbReference type="InterPro" id="IPR002528">
    <property type="entry name" value="MATE_fam"/>
</dbReference>
<name>A0AAE3D1M7_9HYPH</name>
<sequence>MTEALADAARSAAGQVVRPFSVTHRMVLAIAVPMTLAYLTTPLLGIVDMAVIGQLGQAELIGGLAIGAIIFDVVYTTFNFLRASTTGLVAQAFGRDDAREEQAVFWRSMLTGLICGFALLILSPMILLVGMWLMAPGPGVAEAARTYFTIRILSAPVGLANYSVLGFVLGRGEAITGLLLQMLINGVNISLSIWLGLILEWGIVGVAWATVVGEFVGLVAGFTYVWLRFDRAKAPSWRTIADLPSVMKLMALNRDIMIRSLALLIAFALFVRQGAQFGAVTLAANAVLMNFFMVAGYYLDGFATAAEQLAGRAVGANYRPAFDRAVTLSTIWGFGLAALTTAFFLLFGTNVVELMTTAQDVRAATEDYLVWASFTALAGVLAFTMDGVFIGATWSRDMRNMMLLSIIIYVACLWTLTPLFGNHGLWISLLIFLGIRGISLYLLVGTRANATFQSS</sequence>
<feature type="transmembrane region" description="Helical" evidence="6">
    <location>
        <begin position="277"/>
        <end position="299"/>
    </location>
</feature>
<keyword evidence="5 6" id="KW-0472">Membrane</keyword>
<proteinExistence type="inferred from homology"/>
<evidence type="ECO:0000256" key="2">
    <source>
        <dbReference type="ARBA" id="ARBA00010199"/>
    </source>
</evidence>
<dbReference type="GO" id="GO:0042910">
    <property type="term" value="F:xenobiotic transmembrane transporter activity"/>
    <property type="evidence" value="ECO:0007669"/>
    <property type="project" value="InterPro"/>
</dbReference>
<keyword evidence="3 6" id="KW-0812">Transmembrane</keyword>
<feature type="transmembrane region" description="Helical" evidence="6">
    <location>
        <begin position="147"/>
        <end position="170"/>
    </location>
</feature>
<comment type="similarity">
    <text evidence="2">Belongs to the multi antimicrobial extrusion (MATE) (TC 2.A.66.1) family.</text>
</comment>
<evidence type="ECO:0000313" key="7">
    <source>
        <dbReference type="EMBL" id="MBW8637718.1"/>
    </source>
</evidence>
<dbReference type="RefSeq" id="WP_220228406.1">
    <property type="nucleotide sequence ID" value="NZ_JAICBX010000002.1"/>
</dbReference>
<dbReference type="InterPro" id="IPR044644">
    <property type="entry name" value="DinF-like"/>
</dbReference>
<accession>A0AAE3D1M7</accession>
<dbReference type="AlphaFoldDB" id="A0AAE3D1M7"/>
<comment type="subcellular location">
    <subcellularLocation>
        <location evidence="1">Membrane</location>
        <topology evidence="1">Multi-pass membrane protein</topology>
    </subcellularLocation>
</comment>
<feature type="transmembrane region" description="Helical" evidence="6">
    <location>
        <begin position="426"/>
        <end position="444"/>
    </location>
</feature>
<dbReference type="EMBL" id="JAICBX010000002">
    <property type="protein sequence ID" value="MBW8637718.1"/>
    <property type="molecule type" value="Genomic_DNA"/>
</dbReference>
<feature type="transmembrane region" description="Helical" evidence="6">
    <location>
        <begin position="401"/>
        <end position="420"/>
    </location>
</feature>
<dbReference type="PANTHER" id="PTHR42893">
    <property type="entry name" value="PROTEIN DETOXIFICATION 44, CHLOROPLASTIC-RELATED"/>
    <property type="match status" value="1"/>
</dbReference>
<feature type="transmembrane region" description="Helical" evidence="6">
    <location>
        <begin position="60"/>
        <end position="81"/>
    </location>
</feature>
<evidence type="ECO:0000313" key="8">
    <source>
        <dbReference type="Proteomes" id="UP001196509"/>
    </source>
</evidence>
<organism evidence="7 8">
    <name type="scientific">Flavimaribacter sediminis</name>
    <dbReference type="NCBI Taxonomy" id="2865987"/>
    <lineage>
        <taxon>Bacteria</taxon>
        <taxon>Pseudomonadati</taxon>
        <taxon>Pseudomonadota</taxon>
        <taxon>Alphaproteobacteria</taxon>
        <taxon>Hyphomicrobiales</taxon>
        <taxon>Rhizobiaceae</taxon>
        <taxon>Flavimaribacter</taxon>
    </lineage>
</organism>
<gene>
    <name evidence="7" type="ORF">K1W69_11015</name>
</gene>
<feature type="transmembrane region" description="Helical" evidence="6">
    <location>
        <begin position="325"/>
        <end position="348"/>
    </location>
</feature>
<dbReference type="GO" id="GO:0015297">
    <property type="term" value="F:antiporter activity"/>
    <property type="evidence" value="ECO:0007669"/>
    <property type="project" value="InterPro"/>
</dbReference>
<dbReference type="CDD" id="cd13136">
    <property type="entry name" value="MATE_DinF_like"/>
    <property type="match status" value="1"/>
</dbReference>
<evidence type="ECO:0000256" key="5">
    <source>
        <dbReference type="ARBA" id="ARBA00023136"/>
    </source>
</evidence>
<keyword evidence="4 6" id="KW-1133">Transmembrane helix</keyword>
<dbReference type="Pfam" id="PF01554">
    <property type="entry name" value="MatE"/>
    <property type="match status" value="2"/>
</dbReference>
<feature type="transmembrane region" description="Helical" evidence="6">
    <location>
        <begin position="27"/>
        <end position="54"/>
    </location>
</feature>
<feature type="transmembrane region" description="Helical" evidence="6">
    <location>
        <begin position="368"/>
        <end position="389"/>
    </location>
</feature>
<dbReference type="Proteomes" id="UP001196509">
    <property type="component" value="Unassembled WGS sequence"/>
</dbReference>
<feature type="transmembrane region" description="Helical" evidence="6">
    <location>
        <begin position="256"/>
        <end position="271"/>
    </location>
</feature>
<dbReference type="PANTHER" id="PTHR42893:SF46">
    <property type="entry name" value="PROTEIN DETOXIFICATION 44, CHLOROPLASTIC"/>
    <property type="match status" value="1"/>
</dbReference>